<dbReference type="InParanoid" id="A0A1Y5TA58"/>
<dbReference type="PANTHER" id="PTHR23426:SF65">
    <property type="entry name" value="FERREDOXIN-2, MITOCHONDRIAL"/>
    <property type="match status" value="1"/>
</dbReference>
<proteinExistence type="inferred from homology"/>
<dbReference type="InterPro" id="IPR012675">
    <property type="entry name" value="Beta-grasp_dom_sf"/>
</dbReference>
<dbReference type="OrthoDB" id="9799640at2"/>
<evidence type="ECO:0000259" key="7">
    <source>
        <dbReference type="PROSITE" id="PS51085"/>
    </source>
</evidence>
<dbReference type="SUPFAM" id="SSF54292">
    <property type="entry name" value="2Fe-2S ferredoxin-like"/>
    <property type="match status" value="1"/>
</dbReference>
<reference evidence="8 9" key="1">
    <citation type="submission" date="2017-03" db="EMBL/GenBank/DDBJ databases">
        <authorList>
            <person name="Afonso C.L."/>
            <person name="Miller P.J."/>
            <person name="Scott M.A."/>
            <person name="Spackman E."/>
            <person name="Goraichik I."/>
            <person name="Dimitrov K.M."/>
            <person name="Suarez D.L."/>
            <person name="Swayne D.E."/>
        </authorList>
    </citation>
    <scope>NUCLEOTIDE SEQUENCE [LARGE SCALE GENOMIC DNA]</scope>
    <source>
        <strain evidence="8 9">CECT 7691</strain>
    </source>
</reference>
<evidence type="ECO:0000313" key="9">
    <source>
        <dbReference type="Proteomes" id="UP000193200"/>
    </source>
</evidence>
<dbReference type="CDD" id="cd00207">
    <property type="entry name" value="fer2"/>
    <property type="match status" value="1"/>
</dbReference>
<dbReference type="GO" id="GO:0009055">
    <property type="term" value="F:electron transfer activity"/>
    <property type="evidence" value="ECO:0007669"/>
    <property type="project" value="TreeGrafter"/>
</dbReference>
<keyword evidence="3" id="KW-0479">Metal-binding</keyword>
<dbReference type="InterPro" id="IPR036010">
    <property type="entry name" value="2Fe-2S_ferredoxin-like_sf"/>
</dbReference>
<evidence type="ECO:0000256" key="1">
    <source>
        <dbReference type="ARBA" id="ARBA00010914"/>
    </source>
</evidence>
<dbReference type="Gene3D" id="3.10.20.30">
    <property type="match status" value="1"/>
</dbReference>
<dbReference type="InterPro" id="IPR001041">
    <property type="entry name" value="2Fe-2S_ferredoxin-type"/>
</dbReference>
<keyword evidence="4" id="KW-0408">Iron</keyword>
<organism evidence="8 9">
    <name type="scientific">Oceanibacterium hippocampi</name>
    <dbReference type="NCBI Taxonomy" id="745714"/>
    <lineage>
        <taxon>Bacteria</taxon>
        <taxon>Pseudomonadati</taxon>
        <taxon>Pseudomonadota</taxon>
        <taxon>Alphaproteobacteria</taxon>
        <taxon>Sneathiellales</taxon>
        <taxon>Sneathiellaceae</taxon>
        <taxon>Oceanibacterium</taxon>
    </lineage>
</organism>
<evidence type="ECO:0000313" key="8">
    <source>
        <dbReference type="EMBL" id="SLN58814.1"/>
    </source>
</evidence>
<keyword evidence="2" id="KW-0001">2Fe-2S</keyword>
<evidence type="ECO:0000256" key="3">
    <source>
        <dbReference type="ARBA" id="ARBA00022723"/>
    </source>
</evidence>
<dbReference type="PANTHER" id="PTHR23426">
    <property type="entry name" value="FERREDOXIN/ADRENODOXIN"/>
    <property type="match status" value="1"/>
</dbReference>
<evidence type="ECO:0000256" key="5">
    <source>
        <dbReference type="ARBA" id="ARBA00023014"/>
    </source>
</evidence>
<keyword evidence="9" id="KW-1185">Reference proteome</keyword>
<accession>A0A1Y5TA58</accession>
<dbReference type="Proteomes" id="UP000193200">
    <property type="component" value="Unassembled WGS sequence"/>
</dbReference>
<dbReference type="InterPro" id="IPR001055">
    <property type="entry name" value="Adrenodoxin-like"/>
</dbReference>
<protein>
    <submittedName>
        <fullName evidence="8">Ferredoxin CarAc</fullName>
    </submittedName>
</protein>
<name>A0A1Y5TA58_9PROT</name>
<gene>
    <name evidence="8" type="primary">carAc</name>
    <name evidence="8" type="ORF">OCH7691_02586</name>
</gene>
<sequence length="107" mass="11819">MNELPKIRVTDREGDEYLIEADVGISVMENLRDHDFGVEAICGGCCSCATCHVFVDDAWLPKLQPKSEAEAELVGETIFHKPNSRLSCQIRMTPDLDGLALTIAPEE</sequence>
<evidence type="ECO:0000256" key="4">
    <source>
        <dbReference type="ARBA" id="ARBA00023004"/>
    </source>
</evidence>
<dbReference type="GO" id="GO:0140647">
    <property type="term" value="P:P450-containing electron transport chain"/>
    <property type="evidence" value="ECO:0007669"/>
    <property type="project" value="InterPro"/>
</dbReference>
<evidence type="ECO:0000256" key="2">
    <source>
        <dbReference type="ARBA" id="ARBA00022714"/>
    </source>
</evidence>
<dbReference type="GO" id="GO:0051537">
    <property type="term" value="F:2 iron, 2 sulfur cluster binding"/>
    <property type="evidence" value="ECO:0007669"/>
    <property type="project" value="UniProtKB-KW"/>
</dbReference>
<feature type="domain" description="2Fe-2S ferredoxin-type" evidence="7">
    <location>
        <begin position="5"/>
        <end position="107"/>
    </location>
</feature>
<comment type="similarity">
    <text evidence="1">Belongs to the adrenodoxin/putidaredoxin family.</text>
</comment>
<dbReference type="GO" id="GO:0046872">
    <property type="term" value="F:metal ion binding"/>
    <property type="evidence" value="ECO:0007669"/>
    <property type="project" value="UniProtKB-KW"/>
</dbReference>
<keyword evidence="5" id="KW-0411">Iron-sulfur</keyword>
<dbReference type="PROSITE" id="PS51085">
    <property type="entry name" value="2FE2S_FER_2"/>
    <property type="match status" value="1"/>
</dbReference>
<comment type="cofactor">
    <cofactor evidence="6">
        <name>[2Fe-2S] cluster</name>
        <dbReference type="ChEBI" id="CHEBI:190135"/>
    </cofactor>
</comment>
<dbReference type="RefSeq" id="WP_085883928.1">
    <property type="nucleotide sequence ID" value="NZ_FWFR01000002.1"/>
</dbReference>
<dbReference type="EMBL" id="FWFR01000002">
    <property type="protein sequence ID" value="SLN58814.1"/>
    <property type="molecule type" value="Genomic_DNA"/>
</dbReference>
<dbReference type="Pfam" id="PF00111">
    <property type="entry name" value="Fer2"/>
    <property type="match status" value="1"/>
</dbReference>
<evidence type="ECO:0000256" key="6">
    <source>
        <dbReference type="ARBA" id="ARBA00034078"/>
    </source>
</evidence>
<dbReference type="AlphaFoldDB" id="A0A1Y5TA58"/>
<dbReference type="PRINTS" id="PR00355">
    <property type="entry name" value="ADRENODOXIN"/>
</dbReference>